<sequence>MTDTAPRQMPSNAVGIIGAGPAGLVTARWLSSHGFEPILFEAADHLGGQWNATSPLSGTWRGMRTNTSRVLTRFSDLDHPEGSPVYPSREDIHAYLERYAQQFGLMPRIRNRTWVEQLQRADGGGWLLRSRRDGEIQTGHFARVVVASGRYVVPEVPAVPGLNGFTGALRAAHTSQYDSGQTYRGKDVLVAGCSISALEIASDIALSGARSVTVCYRRQRYILPKLVAGVPTDHVMFTRAAALAGEVLPPDVLAAGLKATVLRVAGSPDQFGARTPDENVFTAGITQSQNFLPLVAEGRIAVRPWIEAVDGRSVRFADGTTDAFDAILFGTGYRLSLPFLAPEMAAVLGLDDTHIDLCDHTFHPELEGLAFVGLYDQVGPFFPVLELQARWIAYTWAGVIPAPSSDVLAAGLARSRALRGGPQSIPMQVLALLFARNANVEPDLGKWPDLERALLFGPLSSVSFRLEGPDSLEDAPELTAAAAAAFGAIRSRDMNDEERSLRELITRSFASRAA</sequence>
<reference evidence="8 9" key="1">
    <citation type="submission" date="2019-12" db="EMBL/GenBank/DDBJ databases">
        <authorList>
            <person name="Yuan C.-G."/>
        </authorList>
    </citation>
    <scope>NUCLEOTIDE SEQUENCE [LARGE SCALE GENOMIC DNA]</scope>
    <source>
        <strain evidence="8 9">KCTC 23863</strain>
    </source>
</reference>
<evidence type="ECO:0000256" key="7">
    <source>
        <dbReference type="ARBA" id="ARBA00035159"/>
    </source>
</evidence>
<dbReference type="EMBL" id="WURB01000010">
    <property type="protein sequence ID" value="MXQ12832.1"/>
    <property type="molecule type" value="Genomic_DNA"/>
</dbReference>
<dbReference type="EC" id="1.14.13.148" evidence="6"/>
<dbReference type="OrthoDB" id="312624at2"/>
<dbReference type="PRINTS" id="PR00370">
    <property type="entry name" value="FMOXYGENASE"/>
</dbReference>
<dbReference type="Gene3D" id="3.50.50.60">
    <property type="entry name" value="FAD/NAD(P)-binding domain"/>
    <property type="match status" value="1"/>
</dbReference>
<keyword evidence="5" id="KW-0560">Oxidoreductase</keyword>
<dbReference type="GO" id="GO:0050661">
    <property type="term" value="F:NADP binding"/>
    <property type="evidence" value="ECO:0007669"/>
    <property type="project" value="InterPro"/>
</dbReference>
<dbReference type="InterPro" id="IPR000960">
    <property type="entry name" value="Flavin_mOase"/>
</dbReference>
<evidence type="ECO:0000256" key="1">
    <source>
        <dbReference type="ARBA" id="ARBA00009183"/>
    </source>
</evidence>
<protein>
    <recommendedName>
        <fullName evidence="7">Trimethylamine monooxygenase</fullName>
        <ecNumber evidence="6">1.14.13.148</ecNumber>
    </recommendedName>
</protein>
<evidence type="ECO:0000256" key="3">
    <source>
        <dbReference type="ARBA" id="ARBA00022827"/>
    </source>
</evidence>
<dbReference type="RefSeq" id="WP_160885412.1">
    <property type="nucleotide sequence ID" value="NZ_WURB01000010.1"/>
</dbReference>
<dbReference type="InterPro" id="IPR050346">
    <property type="entry name" value="FMO-like"/>
</dbReference>
<keyword evidence="2" id="KW-0285">Flavoprotein</keyword>
<dbReference type="PANTHER" id="PTHR23023">
    <property type="entry name" value="DIMETHYLANILINE MONOOXYGENASE"/>
    <property type="match status" value="1"/>
</dbReference>
<evidence type="ECO:0000256" key="4">
    <source>
        <dbReference type="ARBA" id="ARBA00022857"/>
    </source>
</evidence>
<comment type="similarity">
    <text evidence="1">Belongs to the FMO family.</text>
</comment>
<keyword evidence="9" id="KW-1185">Reference proteome</keyword>
<gene>
    <name evidence="8" type="ORF">GR328_15470</name>
</gene>
<reference evidence="8 9" key="2">
    <citation type="submission" date="2020-01" db="EMBL/GenBank/DDBJ databases">
        <title>Microvirga sp. nov., an arsenate reduction bacterium isolated from Tibet hotspring sediments.</title>
        <authorList>
            <person name="Xian W.-D."/>
            <person name="Li W.-J."/>
        </authorList>
    </citation>
    <scope>NUCLEOTIDE SEQUENCE [LARGE SCALE GENOMIC DNA]</scope>
    <source>
        <strain evidence="8 9">KCTC 23863</strain>
    </source>
</reference>
<evidence type="ECO:0000313" key="9">
    <source>
        <dbReference type="Proteomes" id="UP000436483"/>
    </source>
</evidence>
<dbReference type="InterPro" id="IPR020946">
    <property type="entry name" value="Flavin_mOase-like"/>
</dbReference>
<keyword evidence="3" id="KW-0274">FAD</keyword>
<evidence type="ECO:0000313" key="8">
    <source>
        <dbReference type="EMBL" id="MXQ12832.1"/>
    </source>
</evidence>
<name>A0A7X3MTC2_9HYPH</name>
<comment type="caution">
    <text evidence="8">The sequence shown here is derived from an EMBL/GenBank/DDBJ whole genome shotgun (WGS) entry which is preliminary data.</text>
</comment>
<accession>A0A7X3MTC2</accession>
<dbReference type="GO" id="GO:0004499">
    <property type="term" value="F:N,N-dimethylaniline monooxygenase activity"/>
    <property type="evidence" value="ECO:0007669"/>
    <property type="project" value="InterPro"/>
</dbReference>
<dbReference type="SUPFAM" id="SSF51905">
    <property type="entry name" value="FAD/NAD(P)-binding domain"/>
    <property type="match status" value="2"/>
</dbReference>
<dbReference type="PIRSF" id="PIRSF000332">
    <property type="entry name" value="FMO"/>
    <property type="match status" value="1"/>
</dbReference>
<evidence type="ECO:0000256" key="5">
    <source>
        <dbReference type="ARBA" id="ARBA00023002"/>
    </source>
</evidence>
<organism evidence="8 9">
    <name type="scientific">Microvirga makkahensis</name>
    <dbReference type="NCBI Taxonomy" id="1128670"/>
    <lineage>
        <taxon>Bacteria</taxon>
        <taxon>Pseudomonadati</taxon>
        <taxon>Pseudomonadota</taxon>
        <taxon>Alphaproteobacteria</taxon>
        <taxon>Hyphomicrobiales</taxon>
        <taxon>Methylobacteriaceae</taxon>
        <taxon>Microvirga</taxon>
    </lineage>
</organism>
<dbReference type="Pfam" id="PF00743">
    <property type="entry name" value="FMO-like"/>
    <property type="match status" value="1"/>
</dbReference>
<proteinExistence type="inferred from homology"/>
<dbReference type="GO" id="GO:0034899">
    <property type="term" value="F:trimethylamine monooxygenase activity"/>
    <property type="evidence" value="ECO:0007669"/>
    <property type="project" value="UniProtKB-EC"/>
</dbReference>
<dbReference type="Proteomes" id="UP000436483">
    <property type="component" value="Unassembled WGS sequence"/>
</dbReference>
<evidence type="ECO:0000256" key="6">
    <source>
        <dbReference type="ARBA" id="ARBA00034528"/>
    </source>
</evidence>
<dbReference type="InterPro" id="IPR036188">
    <property type="entry name" value="FAD/NAD-bd_sf"/>
</dbReference>
<dbReference type="AlphaFoldDB" id="A0A7X3MTC2"/>
<evidence type="ECO:0000256" key="2">
    <source>
        <dbReference type="ARBA" id="ARBA00022630"/>
    </source>
</evidence>
<keyword evidence="4" id="KW-0521">NADP</keyword>
<dbReference type="GO" id="GO:0050660">
    <property type="term" value="F:flavin adenine dinucleotide binding"/>
    <property type="evidence" value="ECO:0007669"/>
    <property type="project" value="InterPro"/>
</dbReference>